<proteinExistence type="predicted"/>
<evidence type="ECO:0000313" key="2">
    <source>
        <dbReference type="Proteomes" id="UP001629953"/>
    </source>
</evidence>
<reference evidence="1 2" key="1">
    <citation type="journal article" date="2013" name="Int. J. Syst. Evol. Microbiol.">
        <title>Celerinatantimonas yamalensis sp. nov., a cold-adapted diazotrophic bacterium from a cold permafrost brine.</title>
        <authorList>
            <person name="Shcherbakova V."/>
            <person name="Chuvilskaya N."/>
            <person name="Rivkina E."/>
            <person name="Demidov N."/>
            <person name="Uchaeva V."/>
            <person name="Suetin S."/>
            <person name="Suzina N."/>
            <person name="Gilichinsky D."/>
        </authorList>
    </citation>
    <scope>NUCLEOTIDE SEQUENCE [LARGE SCALE GENOMIC DNA]</scope>
    <source>
        <strain evidence="1 2">C7</strain>
    </source>
</reference>
<dbReference type="GO" id="GO:0003746">
    <property type="term" value="F:translation elongation factor activity"/>
    <property type="evidence" value="ECO:0007669"/>
    <property type="project" value="UniProtKB-KW"/>
</dbReference>
<dbReference type="InterPro" id="IPR007411">
    <property type="entry name" value="EpmC"/>
</dbReference>
<evidence type="ECO:0000313" key="1">
    <source>
        <dbReference type="EMBL" id="MFM2483697.1"/>
    </source>
</evidence>
<protein>
    <submittedName>
        <fullName evidence="1">Elongation factor P hydroxylase</fullName>
    </submittedName>
</protein>
<accession>A0ABW9G2G1</accession>
<comment type="caution">
    <text evidence="1">The sequence shown here is derived from an EMBL/GenBank/DDBJ whole genome shotgun (WGS) entry which is preliminary data.</text>
</comment>
<dbReference type="EMBL" id="JBEQCT010000001">
    <property type="protein sequence ID" value="MFM2483697.1"/>
    <property type="molecule type" value="Genomic_DNA"/>
</dbReference>
<organism evidence="1 2">
    <name type="scientific">Celerinatantimonas yamalensis</name>
    <dbReference type="NCBI Taxonomy" id="559956"/>
    <lineage>
        <taxon>Bacteria</taxon>
        <taxon>Pseudomonadati</taxon>
        <taxon>Pseudomonadota</taxon>
        <taxon>Gammaproteobacteria</taxon>
        <taxon>Celerinatantimonadaceae</taxon>
        <taxon>Celerinatantimonas</taxon>
    </lineage>
</organism>
<keyword evidence="1" id="KW-0648">Protein biosynthesis</keyword>
<dbReference type="RefSeq" id="WP_408621859.1">
    <property type="nucleotide sequence ID" value="NZ_JBEQCT010000001.1"/>
</dbReference>
<dbReference type="Pfam" id="PF04315">
    <property type="entry name" value="EpmC"/>
    <property type="match status" value="1"/>
</dbReference>
<keyword evidence="1" id="KW-0251">Elongation factor</keyword>
<keyword evidence="2" id="KW-1185">Reference proteome</keyword>
<name>A0ABW9G2G1_9GAMM</name>
<dbReference type="Proteomes" id="UP001629953">
    <property type="component" value="Unassembled WGS sequence"/>
</dbReference>
<gene>
    <name evidence="1" type="ORF">ABUE30_01190</name>
</gene>
<sequence>MHQSDDLIELFNITFMAYQTRLVRGDDEPFYQAARSVDDCHQVIFAHGFYASALHEIAHWCIAGPKRRLMDDYGYWYEPDGRSAEQQQEFEKVEIKPQALEWAFSLAANFKFRVSVDNLGSDAGDWRLFQHHVGQQLRCYQQQGFPKRAQLFIDALTQFYTTHGAIEQVLKAI</sequence>